<keyword evidence="11" id="KW-1185">Reference proteome</keyword>
<keyword evidence="4" id="KW-0479">Metal-binding</keyword>
<dbReference type="Pfam" id="PF13484">
    <property type="entry name" value="Fer4_16"/>
    <property type="match status" value="1"/>
</dbReference>
<keyword evidence="6" id="KW-0560">Oxidoreductase</keyword>
<organism evidence="10 11">
    <name type="scientific">Waddlia chondrophila (strain ATCC VR-1470 / WSU 86-1044)</name>
    <dbReference type="NCBI Taxonomy" id="716544"/>
    <lineage>
        <taxon>Bacteria</taxon>
        <taxon>Pseudomonadati</taxon>
        <taxon>Chlamydiota</taxon>
        <taxon>Chlamydiia</taxon>
        <taxon>Parachlamydiales</taxon>
        <taxon>Waddliaceae</taxon>
        <taxon>Waddlia</taxon>
    </lineage>
</organism>
<dbReference type="GO" id="GO:0046872">
    <property type="term" value="F:metal ion binding"/>
    <property type="evidence" value="ECO:0007669"/>
    <property type="project" value="UniProtKB-KW"/>
</dbReference>
<accession>D6YVS8</accession>
<dbReference type="GO" id="GO:0052693">
    <property type="term" value="F:epoxyqueuosine reductase activity"/>
    <property type="evidence" value="ECO:0007669"/>
    <property type="project" value="TreeGrafter"/>
</dbReference>
<dbReference type="PROSITE" id="PS00198">
    <property type="entry name" value="4FE4S_FER_1"/>
    <property type="match status" value="1"/>
</dbReference>
<dbReference type="PANTHER" id="PTHR30002">
    <property type="entry name" value="EPOXYQUEUOSINE REDUCTASE"/>
    <property type="match status" value="1"/>
</dbReference>
<keyword evidence="5" id="KW-0671">Queuosine biosynthesis</keyword>
<dbReference type="NCBIfam" id="TIGR00276">
    <property type="entry name" value="tRNA epoxyqueuosine(34) reductase QueG"/>
    <property type="match status" value="1"/>
</dbReference>
<evidence type="ECO:0000256" key="6">
    <source>
        <dbReference type="ARBA" id="ARBA00023002"/>
    </source>
</evidence>
<dbReference type="AlphaFoldDB" id="D6YVS8"/>
<dbReference type="GO" id="GO:0051539">
    <property type="term" value="F:4 iron, 4 sulfur cluster binding"/>
    <property type="evidence" value="ECO:0007669"/>
    <property type="project" value="UniProtKB-KW"/>
</dbReference>
<proteinExistence type="predicted"/>
<dbReference type="PANTHER" id="PTHR30002:SF4">
    <property type="entry name" value="EPOXYQUEUOSINE REDUCTASE"/>
    <property type="match status" value="1"/>
</dbReference>
<dbReference type="PROSITE" id="PS51379">
    <property type="entry name" value="4FE4S_FER_2"/>
    <property type="match status" value="1"/>
</dbReference>
<dbReference type="STRING" id="716544.wcw_0873"/>
<reference evidence="10 11" key="1">
    <citation type="journal article" date="2010" name="PLoS ONE">
        <title>The Waddlia genome: a window into chlamydial biology.</title>
        <authorList>
            <person name="Bertelli C."/>
            <person name="Collyn F."/>
            <person name="Croxatto A."/>
            <person name="Ruckert C."/>
            <person name="Polkinghorne A."/>
            <person name="Kebbi-Beghdadi C."/>
            <person name="Goesmann A."/>
            <person name="Vaughan L."/>
            <person name="Greub G."/>
        </authorList>
    </citation>
    <scope>NUCLEOTIDE SEQUENCE [LARGE SCALE GENOMIC DNA]</scope>
    <source>
        <strain evidence="11">ATCC VR-1470 / WSU 86-1044</strain>
    </source>
</reference>
<dbReference type="RefSeq" id="WP_013181953.1">
    <property type="nucleotide sequence ID" value="NC_014225.1"/>
</dbReference>
<evidence type="ECO:0000256" key="2">
    <source>
        <dbReference type="ARBA" id="ARBA00022490"/>
    </source>
</evidence>
<keyword evidence="3" id="KW-0819">tRNA processing</keyword>
<dbReference type="InterPro" id="IPR013542">
    <property type="entry name" value="QueG_DUF1730"/>
</dbReference>
<dbReference type="HOGENOM" id="CLU_030790_0_0_0"/>
<sequence length="303" mass="34160">MHYQKIKEKAFELGYDDVGITDAIIPEEDIQAYRKWLDKGFQAKLSYMENEIRCTPEKLLPGAKTAIIFISYYKQPPLPFRKDAGLIASYARGRKYHNVHHSRLKKFVNWFEQEQGQQGSCKAFSDSTPILEKALAVRAGLGWFGKNTLLIHRKFGTFTLLSGVLTTADIQDKTMNLRLPRCGSCTRCLDSCPTGALKEPYLMDASKCLSNHLIESKDPLPEEISKKNPGYLFGCDICQDVCPHNIRKPPSESKDFAPESGMGAYITLDELCSLELEPEKLYGTPLQRRGISGLKHTASRLFS</sequence>
<keyword evidence="2" id="KW-0963">Cytoplasm</keyword>
<evidence type="ECO:0000256" key="4">
    <source>
        <dbReference type="ARBA" id="ARBA00022723"/>
    </source>
</evidence>
<keyword evidence="7" id="KW-0408">Iron</keyword>
<dbReference type="KEGG" id="wch:wcw_0873"/>
<keyword evidence="8" id="KW-0411">Iron-sulfur</keyword>
<evidence type="ECO:0000256" key="5">
    <source>
        <dbReference type="ARBA" id="ARBA00022785"/>
    </source>
</evidence>
<dbReference type="SUPFAM" id="SSF46548">
    <property type="entry name" value="alpha-helical ferredoxin"/>
    <property type="match status" value="1"/>
</dbReference>
<dbReference type="InterPro" id="IPR017896">
    <property type="entry name" value="4Fe4S_Fe-S-bd"/>
</dbReference>
<name>D6YVS8_WADCW</name>
<evidence type="ECO:0000256" key="1">
    <source>
        <dbReference type="ARBA" id="ARBA00022485"/>
    </source>
</evidence>
<dbReference type="InterPro" id="IPR017900">
    <property type="entry name" value="4Fe4S_Fe_S_CS"/>
</dbReference>
<evidence type="ECO:0000313" key="11">
    <source>
        <dbReference type="Proteomes" id="UP000001505"/>
    </source>
</evidence>
<evidence type="ECO:0000256" key="3">
    <source>
        <dbReference type="ARBA" id="ARBA00022694"/>
    </source>
</evidence>
<evidence type="ECO:0000259" key="9">
    <source>
        <dbReference type="PROSITE" id="PS51379"/>
    </source>
</evidence>
<dbReference type="eggNOG" id="COG1600">
    <property type="taxonomic scope" value="Bacteria"/>
</dbReference>
<dbReference type="EMBL" id="CP001928">
    <property type="protein sequence ID" value="ADI38239.1"/>
    <property type="molecule type" value="Genomic_DNA"/>
</dbReference>
<dbReference type="InterPro" id="IPR004453">
    <property type="entry name" value="QueG"/>
</dbReference>
<evidence type="ECO:0000256" key="8">
    <source>
        <dbReference type="ARBA" id="ARBA00023014"/>
    </source>
</evidence>
<dbReference type="OrthoDB" id="9784571at2"/>
<gene>
    <name evidence="10" type="ordered locus">wcw_0873</name>
</gene>
<dbReference type="Proteomes" id="UP000001505">
    <property type="component" value="Chromosome"/>
</dbReference>
<keyword evidence="1" id="KW-0004">4Fe-4S</keyword>
<feature type="domain" description="4Fe-4S ferredoxin-type" evidence="9">
    <location>
        <begin position="173"/>
        <end position="202"/>
    </location>
</feature>
<evidence type="ECO:0000256" key="7">
    <source>
        <dbReference type="ARBA" id="ARBA00023004"/>
    </source>
</evidence>
<evidence type="ECO:0000313" key="10">
    <source>
        <dbReference type="EMBL" id="ADI38239.1"/>
    </source>
</evidence>
<dbReference type="GO" id="GO:0008616">
    <property type="term" value="P:tRNA queuosine(34) biosynthetic process"/>
    <property type="evidence" value="ECO:0007669"/>
    <property type="project" value="UniProtKB-KW"/>
</dbReference>
<dbReference type="Gene3D" id="3.30.70.20">
    <property type="match status" value="1"/>
</dbReference>
<protein>
    <recommendedName>
        <fullName evidence="9">4Fe-4S ferredoxin-type domain-containing protein</fullName>
    </recommendedName>
</protein>
<dbReference type="Pfam" id="PF08331">
    <property type="entry name" value="QueG_DUF1730"/>
    <property type="match status" value="1"/>
</dbReference>